<dbReference type="Pfam" id="PF16444">
    <property type="entry name" value="DUF5041"/>
    <property type="match status" value="1"/>
</dbReference>
<dbReference type="InterPro" id="IPR032222">
    <property type="entry name" value="DUF5041"/>
</dbReference>
<name>A0A9D2KU38_9BACE</name>
<reference evidence="2" key="1">
    <citation type="journal article" date="2021" name="PeerJ">
        <title>Extensive microbial diversity within the chicken gut microbiome revealed by metagenomics and culture.</title>
        <authorList>
            <person name="Gilroy R."/>
            <person name="Ravi A."/>
            <person name="Getino M."/>
            <person name="Pursley I."/>
            <person name="Horton D.L."/>
            <person name="Alikhan N.F."/>
            <person name="Baker D."/>
            <person name="Gharbi K."/>
            <person name="Hall N."/>
            <person name="Watson M."/>
            <person name="Adriaenssens E.M."/>
            <person name="Foster-Nyarko E."/>
            <person name="Jarju S."/>
            <person name="Secka A."/>
            <person name="Antonio M."/>
            <person name="Oren A."/>
            <person name="Chaudhuri R.R."/>
            <person name="La Ragione R."/>
            <person name="Hildebrand F."/>
            <person name="Pallen M.J."/>
        </authorList>
    </citation>
    <scope>NUCLEOTIDE SEQUENCE</scope>
    <source>
        <strain evidence="2">ChiHecec1B25-7008</strain>
    </source>
</reference>
<proteinExistence type="predicted"/>
<evidence type="ECO:0000313" key="3">
    <source>
        <dbReference type="Proteomes" id="UP000823860"/>
    </source>
</evidence>
<evidence type="ECO:0000256" key="1">
    <source>
        <dbReference type="SAM" id="SignalP"/>
    </source>
</evidence>
<dbReference type="AlphaFoldDB" id="A0A9D2KU38"/>
<keyword evidence="1" id="KW-0732">Signal</keyword>
<dbReference type="EMBL" id="DWZE01000085">
    <property type="protein sequence ID" value="HJA83779.1"/>
    <property type="molecule type" value="Genomic_DNA"/>
</dbReference>
<organism evidence="2 3">
    <name type="scientific">Candidatus Bacteroides intestinavium</name>
    <dbReference type="NCBI Taxonomy" id="2838469"/>
    <lineage>
        <taxon>Bacteria</taxon>
        <taxon>Pseudomonadati</taxon>
        <taxon>Bacteroidota</taxon>
        <taxon>Bacteroidia</taxon>
        <taxon>Bacteroidales</taxon>
        <taxon>Bacteroidaceae</taxon>
        <taxon>Bacteroides</taxon>
    </lineage>
</organism>
<evidence type="ECO:0000313" key="2">
    <source>
        <dbReference type="EMBL" id="HJA83779.1"/>
    </source>
</evidence>
<protein>
    <submittedName>
        <fullName evidence="2">DUF5041 domain-containing protein</fullName>
    </submittedName>
</protein>
<feature type="signal peptide" evidence="1">
    <location>
        <begin position="1"/>
        <end position="19"/>
    </location>
</feature>
<feature type="chain" id="PRO_5039523212" evidence="1">
    <location>
        <begin position="20"/>
        <end position="236"/>
    </location>
</feature>
<sequence>MKKLFLLLCAVILSGGLFAQDSLRVSSRQPRLEDVLQVLEMNDVFIHRFDLRSLLKAHYDVFFYVDEYRHAEKQGRVRRFMFGPNVESVESYPEEDREAVRKMFNLAPDEDEFEVIKDVTLTFRVVDDSLAYISASSSGLGMMAGEVRLYPVVPDQGDAFYMYSTRPFRLDAVADADAVEIPLVFYGSAWYDKQAHITRFCGEDEIDPQLQAQIVKDVPHFYVVGMGLEKLPEEEQ</sequence>
<comment type="caution">
    <text evidence="2">The sequence shown here is derived from an EMBL/GenBank/DDBJ whole genome shotgun (WGS) entry which is preliminary data.</text>
</comment>
<gene>
    <name evidence="2" type="ORF">H9785_07420</name>
</gene>
<accession>A0A9D2KU38</accession>
<reference evidence="2" key="2">
    <citation type="submission" date="2021-04" db="EMBL/GenBank/DDBJ databases">
        <authorList>
            <person name="Gilroy R."/>
        </authorList>
    </citation>
    <scope>NUCLEOTIDE SEQUENCE</scope>
    <source>
        <strain evidence="2">ChiHecec1B25-7008</strain>
    </source>
</reference>
<dbReference type="Proteomes" id="UP000823860">
    <property type="component" value="Unassembled WGS sequence"/>
</dbReference>